<dbReference type="Proteomes" id="UP000184368">
    <property type="component" value="Unassembled WGS sequence"/>
</dbReference>
<name>A0A1M5FTR6_9BACT</name>
<proteinExistence type="predicted"/>
<dbReference type="EMBL" id="FQUO01000014">
    <property type="protein sequence ID" value="SHF94561.1"/>
    <property type="molecule type" value="Genomic_DNA"/>
</dbReference>
<dbReference type="AlphaFoldDB" id="A0A1M5FTR6"/>
<evidence type="ECO:0000313" key="1">
    <source>
        <dbReference type="EMBL" id="SHF94561.1"/>
    </source>
</evidence>
<sequence length="76" mass="9074">MMWLKGVYETQQYRFAYHSLPIYPYWDPSNTRENLLYGCLNNLQLLISFRIYHQAGASLKKGWTVPDCFTWFFLAG</sequence>
<gene>
    <name evidence="1" type="ORF">SAMN05444008_114144</name>
</gene>
<organism evidence="1 2">
    <name type="scientific">Cnuella takakiae</name>
    <dbReference type="NCBI Taxonomy" id="1302690"/>
    <lineage>
        <taxon>Bacteria</taxon>
        <taxon>Pseudomonadati</taxon>
        <taxon>Bacteroidota</taxon>
        <taxon>Chitinophagia</taxon>
        <taxon>Chitinophagales</taxon>
        <taxon>Chitinophagaceae</taxon>
        <taxon>Cnuella</taxon>
    </lineage>
</organism>
<evidence type="ECO:0000313" key="2">
    <source>
        <dbReference type="Proteomes" id="UP000184368"/>
    </source>
</evidence>
<accession>A0A1M5FTR6</accession>
<keyword evidence="2" id="KW-1185">Reference proteome</keyword>
<protein>
    <submittedName>
        <fullName evidence="1">Uncharacterized protein</fullName>
    </submittedName>
</protein>
<reference evidence="1 2" key="1">
    <citation type="submission" date="2016-11" db="EMBL/GenBank/DDBJ databases">
        <authorList>
            <person name="Jaros S."/>
            <person name="Januszkiewicz K."/>
            <person name="Wedrychowicz H."/>
        </authorList>
    </citation>
    <scope>NUCLEOTIDE SEQUENCE [LARGE SCALE GENOMIC DNA]</scope>
    <source>
        <strain evidence="1 2">DSM 26897</strain>
    </source>
</reference>